<dbReference type="InterPro" id="IPR026816">
    <property type="entry name" value="Flavodoxin_dom"/>
</dbReference>
<proteinExistence type="predicted"/>
<gene>
    <name evidence="2" type="ORF">BRM9_2204</name>
    <name evidence="3" type="ORF">DSM1535_1134</name>
    <name evidence="4" type="ORF">MB9_2238</name>
</gene>
<dbReference type="KEGG" id="mfc:BRM9_2204"/>
<dbReference type="PROSITE" id="PS50902">
    <property type="entry name" value="FLAVODOXIN_LIKE"/>
    <property type="match status" value="1"/>
</dbReference>
<evidence type="ECO:0000313" key="5">
    <source>
        <dbReference type="Proteomes" id="UP000062768"/>
    </source>
</evidence>
<dbReference type="EMBL" id="LN515531">
    <property type="protein sequence ID" value="CEA13474.1"/>
    <property type="molecule type" value="Genomic_DNA"/>
</dbReference>
<reference evidence="2" key="1">
    <citation type="submission" date="2013-12" db="EMBL/GenBank/DDBJ databases">
        <title>The complete genome sequence of Methanobacterium sp. BRM9.</title>
        <authorList>
            <consortium name="Pastoral Greenhouse Gas Research Consortium"/>
            <person name="Kelly W.J."/>
            <person name="Leahy S.C."/>
            <person name="Perry R."/>
            <person name="Li D."/>
            <person name="Altermann E."/>
            <person name="Lambie S.C."/>
            <person name="Attwood G.T."/>
        </authorList>
    </citation>
    <scope>NUCLEOTIDE SEQUENCE [LARGE SCALE GENOMIC DNA]</scope>
    <source>
        <strain evidence="2">BRM9</strain>
    </source>
</reference>
<feature type="domain" description="Flavodoxin-like" evidence="1">
    <location>
        <begin position="4"/>
        <end position="147"/>
    </location>
</feature>
<dbReference type="PANTHER" id="PTHR38030">
    <property type="entry name" value="PROTOPORPHYRINOGEN IX DEHYDROGENASE [MENAQUINONE]"/>
    <property type="match status" value="1"/>
</dbReference>
<protein>
    <submittedName>
        <fullName evidence="2">Flavodoxin</fullName>
    </submittedName>
</protein>
<dbReference type="RefSeq" id="WP_048072679.1">
    <property type="nucleotide sequence ID" value="NZ_CP006933.1"/>
</dbReference>
<reference evidence="3" key="2">
    <citation type="submission" date="2014-08" db="EMBL/GenBank/DDBJ databases">
        <authorList>
            <person name="Wibberg D."/>
        </authorList>
    </citation>
    <scope>NUCLEOTIDE SEQUENCE</scope>
</reference>
<dbReference type="Proteomes" id="UP000029661">
    <property type="component" value="Chromosome"/>
</dbReference>
<dbReference type="GO" id="GO:0006783">
    <property type="term" value="P:heme biosynthetic process"/>
    <property type="evidence" value="ECO:0007669"/>
    <property type="project" value="TreeGrafter"/>
</dbReference>
<dbReference type="Proteomes" id="UP000062768">
    <property type="component" value="Chromosome I"/>
</dbReference>
<dbReference type="GO" id="GO:0010181">
    <property type="term" value="F:FMN binding"/>
    <property type="evidence" value="ECO:0007669"/>
    <property type="project" value="InterPro"/>
</dbReference>
<evidence type="ECO:0000313" key="2">
    <source>
        <dbReference type="EMBL" id="AIS33004.1"/>
    </source>
</evidence>
<dbReference type="InterPro" id="IPR029039">
    <property type="entry name" value="Flavoprotein-like_sf"/>
</dbReference>
<evidence type="ECO:0000259" key="1">
    <source>
        <dbReference type="PROSITE" id="PS50902"/>
    </source>
</evidence>
<dbReference type="KEGG" id="mfi:DSM1535_1134"/>
<dbReference type="OrthoDB" id="63875at2157"/>
<dbReference type="InterPro" id="IPR008254">
    <property type="entry name" value="Flavodoxin/NO_synth"/>
</dbReference>
<accession>A0A090I380</accession>
<dbReference type="PANTHER" id="PTHR38030:SF2">
    <property type="entry name" value="PROTOPORPHYRINOGEN IX DEHYDROGENASE [QUINONE]"/>
    <property type="match status" value="1"/>
</dbReference>
<reference evidence="4" key="3">
    <citation type="submission" date="2014-09" db="EMBL/GenBank/DDBJ databases">
        <authorList>
            <person name="Bishop-Lilly K.A."/>
            <person name="Broomall S.M."/>
            <person name="Chain P.S."/>
            <person name="Chertkov O."/>
            <person name="Coyne S.R."/>
            <person name="Daligault H.E."/>
            <person name="Davenport K.W."/>
            <person name="Erkkila T."/>
            <person name="Frey K.G."/>
            <person name="Gibbons H.S."/>
            <person name="Gu W."/>
            <person name="Jaissle J."/>
            <person name="Johnson S.L."/>
            <person name="Koroleva G.I."/>
            <person name="Ladner J.T."/>
            <person name="Lo C.-C."/>
            <person name="Minogue T.D."/>
            <person name="Munk C."/>
            <person name="Palacios G.F."/>
            <person name="Redden C.L."/>
            <person name="Rosenzweig C.N."/>
            <person name="Scholz M.B."/>
            <person name="Teshima H."/>
            <person name="Xu Y."/>
        </authorList>
    </citation>
    <scope>NUCLEOTIDE SEQUENCE</scope>
    <source>
        <strain evidence="4">Mb9</strain>
    </source>
</reference>
<evidence type="ECO:0000313" key="4">
    <source>
        <dbReference type="EMBL" id="CEL25852.1"/>
    </source>
</evidence>
<keyword evidence="5" id="KW-1185">Reference proteome</keyword>
<dbReference type="EMBL" id="LN734822">
    <property type="protein sequence ID" value="CEL25852.1"/>
    <property type="molecule type" value="Genomic_DNA"/>
</dbReference>
<dbReference type="GO" id="GO:0070819">
    <property type="term" value="F:menaquinone-dependent protoporphyrinogen oxidase activity"/>
    <property type="evidence" value="ECO:0007669"/>
    <property type="project" value="TreeGrafter"/>
</dbReference>
<evidence type="ECO:0000313" key="3">
    <source>
        <dbReference type="EMBL" id="CEA13474.1"/>
    </source>
</evidence>
<dbReference type="Gene3D" id="3.40.50.360">
    <property type="match status" value="1"/>
</dbReference>
<dbReference type="InterPro" id="IPR052200">
    <property type="entry name" value="Protoporphyrinogen_IX_DH"/>
</dbReference>
<dbReference type="GeneID" id="26740470"/>
<organism evidence="3">
    <name type="scientific">Methanobacterium formicicum</name>
    <dbReference type="NCBI Taxonomy" id="2162"/>
    <lineage>
        <taxon>Archaea</taxon>
        <taxon>Methanobacteriati</taxon>
        <taxon>Methanobacteriota</taxon>
        <taxon>Methanomada group</taxon>
        <taxon>Methanobacteria</taxon>
        <taxon>Methanobacteriales</taxon>
        <taxon>Methanobacteriaceae</taxon>
        <taxon>Methanobacterium</taxon>
    </lineage>
</organism>
<dbReference type="AlphaFoldDB" id="A0A090I380"/>
<dbReference type="STRING" id="2162.BRM9_2204"/>
<dbReference type="EMBL" id="CP006933">
    <property type="protein sequence ID" value="AIS33004.1"/>
    <property type="molecule type" value="Genomic_DNA"/>
</dbReference>
<name>A0A090I380_METFO</name>
<dbReference type="SUPFAM" id="SSF52218">
    <property type="entry name" value="Flavoproteins"/>
    <property type="match status" value="1"/>
</dbReference>
<dbReference type="Pfam" id="PF12724">
    <property type="entry name" value="Flavodoxin_5"/>
    <property type="match status" value="1"/>
</dbReference>
<dbReference type="PATRIC" id="fig|2162.10.peg.2309"/>
<sequence length="150" mass="17050">MKIAIIYKSIHHGNTKKIAEVMAETLKADLFDLKDVNMDVIGKYDLIGFGSGKYFLRPHKKLRNFVEKMDDVNSKKAFVFSTSGDGKPMGWLEKNLSKKGFDVLGEFYCKGFDTYAFAKIIHRGGLNKGNPDEKDLENARNFAESLKKKF</sequence>